<evidence type="ECO:0008006" key="4">
    <source>
        <dbReference type="Google" id="ProtNLM"/>
    </source>
</evidence>
<name>A0ABS4VBE1_9ACTN</name>
<evidence type="ECO:0000313" key="2">
    <source>
        <dbReference type="EMBL" id="MBP2361157.1"/>
    </source>
</evidence>
<gene>
    <name evidence="2" type="ORF">JOF59_003557</name>
</gene>
<dbReference type="GeneID" id="97342759"/>
<feature type="region of interest" description="Disordered" evidence="1">
    <location>
        <begin position="1"/>
        <end position="23"/>
    </location>
</feature>
<feature type="region of interest" description="Disordered" evidence="1">
    <location>
        <begin position="51"/>
        <end position="80"/>
    </location>
</feature>
<accession>A0ABS4VBE1</accession>
<protein>
    <recommendedName>
        <fullName evidence="4">Secreted protein</fullName>
    </recommendedName>
</protein>
<dbReference type="Proteomes" id="UP001519311">
    <property type="component" value="Unassembled WGS sequence"/>
</dbReference>
<sequence>MITHGSTRPRISGTGSTGESSRLRARTVLSAGSRTAVLLALVLAAATACGPTSSSGGSKQAKEWKAGDCAGPDTSKSEDGFQALDCDDPKATLKALEVQDGAVFAQSVQCPAGTDEIISVKVSFGGDASTGGIPSKTVCGRNLSGEHPGDAGAGGGQLVVGDCVDDRAKEIACAGASGAVNKVLALTKTAEECPAAANSPIDLFPSPGRPYDTICASAA</sequence>
<organism evidence="2 3">
    <name type="scientific">Streptomyces clavifer</name>
    <dbReference type="NCBI Taxonomy" id="68188"/>
    <lineage>
        <taxon>Bacteria</taxon>
        <taxon>Bacillati</taxon>
        <taxon>Actinomycetota</taxon>
        <taxon>Actinomycetes</taxon>
        <taxon>Kitasatosporales</taxon>
        <taxon>Streptomycetaceae</taxon>
        <taxon>Streptomyces</taxon>
    </lineage>
</organism>
<evidence type="ECO:0000256" key="1">
    <source>
        <dbReference type="SAM" id="MobiDB-lite"/>
    </source>
</evidence>
<proteinExistence type="predicted"/>
<keyword evidence="3" id="KW-1185">Reference proteome</keyword>
<comment type="caution">
    <text evidence="2">The sequence shown here is derived from an EMBL/GenBank/DDBJ whole genome shotgun (WGS) entry which is preliminary data.</text>
</comment>
<evidence type="ECO:0000313" key="3">
    <source>
        <dbReference type="Proteomes" id="UP001519311"/>
    </source>
</evidence>
<dbReference type="RefSeq" id="WP_241191876.1">
    <property type="nucleotide sequence ID" value="NZ_BMWJ01000003.1"/>
</dbReference>
<reference evidence="2 3" key="1">
    <citation type="submission" date="2021-03" db="EMBL/GenBank/DDBJ databases">
        <title>Sequencing the genomes of 1000 actinobacteria strains.</title>
        <authorList>
            <person name="Klenk H.-P."/>
        </authorList>
    </citation>
    <scope>NUCLEOTIDE SEQUENCE [LARGE SCALE GENOMIC DNA]</scope>
    <source>
        <strain evidence="2 3">DSM 40843</strain>
    </source>
</reference>
<dbReference type="EMBL" id="JAGINS010000001">
    <property type="protein sequence ID" value="MBP2361157.1"/>
    <property type="molecule type" value="Genomic_DNA"/>
</dbReference>